<dbReference type="CDD" id="cd04332">
    <property type="entry name" value="YbaK_like"/>
    <property type="match status" value="1"/>
</dbReference>
<protein>
    <submittedName>
        <fullName evidence="2">YbaK/prolyl-tRNA synthetase associated domain-containing protein</fullName>
    </submittedName>
</protein>
<organism evidence="2 3">
    <name type="scientific">Hyphomicrobium denitrificans 1NES1</name>
    <dbReference type="NCBI Taxonomy" id="670307"/>
    <lineage>
        <taxon>Bacteria</taxon>
        <taxon>Pseudomonadati</taxon>
        <taxon>Pseudomonadota</taxon>
        <taxon>Alphaproteobacteria</taxon>
        <taxon>Hyphomicrobiales</taxon>
        <taxon>Hyphomicrobiaceae</taxon>
        <taxon>Hyphomicrobium</taxon>
    </lineage>
</organism>
<dbReference type="InterPro" id="IPR036754">
    <property type="entry name" value="YbaK/aa-tRNA-synt-asso_dom_sf"/>
</dbReference>
<dbReference type="Pfam" id="PF04073">
    <property type="entry name" value="tRNA_edit"/>
    <property type="match status" value="1"/>
</dbReference>
<feature type="domain" description="YbaK/aminoacyl-tRNA synthetase-associated" evidence="1">
    <location>
        <begin position="23"/>
        <end position="142"/>
    </location>
</feature>
<dbReference type="Gene3D" id="3.90.960.10">
    <property type="entry name" value="YbaK/aminoacyl-tRNA synthetase-associated domain"/>
    <property type="match status" value="1"/>
</dbReference>
<proteinExistence type="predicted"/>
<accession>N0BAL5</accession>
<evidence type="ECO:0000313" key="2">
    <source>
        <dbReference type="EMBL" id="AGK60023.1"/>
    </source>
</evidence>
<dbReference type="STRING" id="670307.HYPDE_41783"/>
<dbReference type="EMBL" id="CP005587">
    <property type="protein sequence ID" value="AGK60023.1"/>
    <property type="molecule type" value="Genomic_DNA"/>
</dbReference>
<evidence type="ECO:0000313" key="3">
    <source>
        <dbReference type="Proteomes" id="UP000005952"/>
    </source>
</evidence>
<dbReference type="RefSeq" id="WP_015600037.1">
    <property type="nucleotide sequence ID" value="NC_021172.1"/>
</dbReference>
<keyword evidence="2" id="KW-0436">Ligase</keyword>
<dbReference type="InterPro" id="IPR007214">
    <property type="entry name" value="YbaK/aa-tRNA-synth-assoc-dom"/>
</dbReference>
<dbReference type="HOGENOM" id="CLU_094875_2_1_5"/>
<evidence type="ECO:0000259" key="1">
    <source>
        <dbReference type="Pfam" id="PF04073"/>
    </source>
</evidence>
<dbReference type="GO" id="GO:0004812">
    <property type="term" value="F:aminoacyl-tRNA ligase activity"/>
    <property type="evidence" value="ECO:0007669"/>
    <property type="project" value="UniProtKB-KW"/>
</dbReference>
<dbReference type="eggNOG" id="COG2606">
    <property type="taxonomic scope" value="Bacteria"/>
</dbReference>
<keyword evidence="3" id="KW-1185">Reference proteome</keyword>
<dbReference type="KEGG" id="hdt:HYPDE_41783"/>
<dbReference type="Proteomes" id="UP000005952">
    <property type="component" value="Chromosome"/>
</dbReference>
<name>N0BAL5_9HYPH</name>
<reference evidence="2 3" key="1">
    <citation type="journal article" date="2013" name="Genome Announc.">
        <title>Genome sequences for three denitrifying bacterial strains isolated from a uranium- and nitrate-contaminated subsurface environment.</title>
        <authorList>
            <person name="Venkatramanan R."/>
            <person name="Prakash O."/>
            <person name="Woyke T."/>
            <person name="Chain P."/>
            <person name="Goodwin L.A."/>
            <person name="Watson D."/>
            <person name="Brooks S."/>
            <person name="Kostka J.E."/>
            <person name="Green S.J."/>
        </authorList>
    </citation>
    <scope>NUCLEOTIDE SEQUENCE [LARGE SCALE GENOMIC DNA]</scope>
    <source>
        <strain evidence="2 3">1NES1</strain>
    </source>
</reference>
<dbReference type="GO" id="GO:0002161">
    <property type="term" value="F:aminoacyl-tRNA deacylase activity"/>
    <property type="evidence" value="ECO:0007669"/>
    <property type="project" value="InterPro"/>
</dbReference>
<keyword evidence="2" id="KW-0030">Aminoacyl-tRNA synthetase</keyword>
<sequence>MGIAISLQQYLDGRGVAFDVTTHERTLSALATARASSIPEDNLAKGVLMRREDGYLLAVVPASYRVELDVLSAWLKQPIVLASETEASAIFGDCEIGCVPPLAGAYDLSAVMDDSLEDCTDIYFEGGDHRTLVHLSEGNFQRLMHDVPHAHIGARNSRR</sequence>
<gene>
    <name evidence="2" type="ORF">HYPDE_41783</name>
</gene>
<dbReference type="SUPFAM" id="SSF55826">
    <property type="entry name" value="YbaK/ProRS associated domain"/>
    <property type="match status" value="1"/>
</dbReference>
<dbReference type="AlphaFoldDB" id="N0BAL5"/>